<dbReference type="GO" id="GO:0007015">
    <property type="term" value="P:actin filament organization"/>
    <property type="evidence" value="ECO:0007669"/>
    <property type="project" value="TreeGrafter"/>
</dbReference>
<dbReference type="OrthoDB" id="6508071at2759"/>
<gene>
    <name evidence="7" type="ORF">QR98_0063530</name>
</gene>
<evidence type="ECO:0000256" key="4">
    <source>
        <dbReference type="ARBA" id="ARBA00023175"/>
    </source>
</evidence>
<keyword evidence="5 6" id="KW-0009">Actin-binding</keyword>
<dbReference type="GO" id="GO:0000146">
    <property type="term" value="F:microfilament motor activity"/>
    <property type="evidence" value="ECO:0007669"/>
    <property type="project" value="TreeGrafter"/>
</dbReference>
<evidence type="ECO:0000256" key="3">
    <source>
        <dbReference type="ARBA" id="ARBA00023123"/>
    </source>
</evidence>
<accession>A0A132ABA2</accession>
<reference evidence="7 8" key="1">
    <citation type="journal article" date="2015" name="Parasit. Vectors">
        <title>Draft genome of the scabies mite.</title>
        <authorList>
            <person name="Rider S.D.Jr."/>
            <person name="Morgan M.S."/>
            <person name="Arlian L.G."/>
        </authorList>
    </citation>
    <scope>NUCLEOTIDE SEQUENCE [LARGE SCALE GENOMIC DNA]</scope>
    <source>
        <strain evidence="7">Arlian Lab</strain>
    </source>
</reference>
<dbReference type="Proteomes" id="UP000616769">
    <property type="component" value="Unassembled WGS sequence"/>
</dbReference>
<evidence type="ECO:0000313" key="8">
    <source>
        <dbReference type="Proteomes" id="UP000616769"/>
    </source>
</evidence>
<protein>
    <submittedName>
        <fullName evidence="7">Uncharacterized protein</fullName>
    </submittedName>
</protein>
<name>A0A132ABA2_SARSC</name>
<evidence type="ECO:0000256" key="2">
    <source>
        <dbReference type="ARBA" id="ARBA00022840"/>
    </source>
</evidence>
<dbReference type="GO" id="GO:0006897">
    <property type="term" value="P:endocytosis"/>
    <property type="evidence" value="ECO:0007669"/>
    <property type="project" value="TreeGrafter"/>
</dbReference>
<dbReference type="VEuPathDB" id="VectorBase:SSCA004908"/>
<dbReference type="InterPro" id="IPR036961">
    <property type="entry name" value="Kinesin_motor_dom_sf"/>
</dbReference>
<comment type="similarity">
    <text evidence="6">Belongs to the TRAFAC class myosin-kinesin ATPase superfamily. Myosin family.</text>
</comment>
<proteinExistence type="inferred from homology"/>
<dbReference type="InterPro" id="IPR027417">
    <property type="entry name" value="P-loop_NTPase"/>
</dbReference>
<dbReference type="PANTHER" id="PTHR13140">
    <property type="entry name" value="MYOSIN"/>
    <property type="match status" value="1"/>
</dbReference>
<dbReference type="Gene3D" id="3.40.850.10">
    <property type="entry name" value="Kinesin motor domain"/>
    <property type="match status" value="1"/>
</dbReference>
<dbReference type="PROSITE" id="PS51456">
    <property type="entry name" value="MYOSIN_MOTOR"/>
    <property type="match status" value="1"/>
</dbReference>
<keyword evidence="4" id="KW-0505">Motor protein</keyword>
<dbReference type="EMBL" id="JXLN01011929">
    <property type="protein sequence ID" value="KPM07845.1"/>
    <property type="molecule type" value="Genomic_DNA"/>
</dbReference>
<keyword evidence="1" id="KW-0547">Nucleotide-binding</keyword>
<dbReference type="GO" id="GO:0005902">
    <property type="term" value="C:microvillus"/>
    <property type="evidence" value="ECO:0007669"/>
    <property type="project" value="TreeGrafter"/>
</dbReference>
<dbReference type="SUPFAM" id="SSF52540">
    <property type="entry name" value="P-loop containing nucleoside triphosphate hydrolases"/>
    <property type="match status" value="1"/>
</dbReference>
<evidence type="ECO:0000256" key="1">
    <source>
        <dbReference type="ARBA" id="ARBA00022741"/>
    </source>
</evidence>
<dbReference type="GO" id="GO:0016459">
    <property type="term" value="C:myosin complex"/>
    <property type="evidence" value="ECO:0007669"/>
    <property type="project" value="UniProtKB-KW"/>
</dbReference>
<evidence type="ECO:0000256" key="6">
    <source>
        <dbReference type="PROSITE-ProRule" id="PRU00782"/>
    </source>
</evidence>
<dbReference type="InterPro" id="IPR001609">
    <property type="entry name" value="Myosin_head_motor_dom-like"/>
</dbReference>
<dbReference type="GO" id="GO:0005886">
    <property type="term" value="C:plasma membrane"/>
    <property type="evidence" value="ECO:0007669"/>
    <property type="project" value="TreeGrafter"/>
</dbReference>
<keyword evidence="3 6" id="KW-0518">Myosin</keyword>
<dbReference type="GO" id="GO:0051015">
    <property type="term" value="F:actin filament binding"/>
    <property type="evidence" value="ECO:0007669"/>
    <property type="project" value="TreeGrafter"/>
</dbReference>
<sequence>MPSVSIDAILENIRKRYQNNIFYTNIGDVCVSINPNRPESLRYDENLMKKYDYGAGDEDDERDRFRWQSSGLCNPNRDNSSRQPHIFETARRAFRKISDTKTLNVSIIITGKFRLKFRIN</sequence>
<keyword evidence="2" id="KW-0067">ATP-binding</keyword>
<dbReference type="PANTHER" id="PTHR13140:SF729">
    <property type="entry name" value="UNCONVENTIONAL MYOSIN-IE"/>
    <property type="match status" value="1"/>
</dbReference>
<comment type="caution">
    <text evidence="7">The sequence shown here is derived from an EMBL/GenBank/DDBJ whole genome shotgun (WGS) entry which is preliminary data.</text>
</comment>
<dbReference type="Pfam" id="PF00063">
    <property type="entry name" value="Myosin_head"/>
    <property type="match status" value="1"/>
</dbReference>
<comment type="caution">
    <text evidence="6">Lacks conserved residue(s) required for the propagation of feature annotation.</text>
</comment>
<organism evidence="7 8">
    <name type="scientific">Sarcoptes scabiei</name>
    <name type="common">Itch mite</name>
    <name type="synonym">Acarus scabiei</name>
    <dbReference type="NCBI Taxonomy" id="52283"/>
    <lineage>
        <taxon>Eukaryota</taxon>
        <taxon>Metazoa</taxon>
        <taxon>Ecdysozoa</taxon>
        <taxon>Arthropoda</taxon>
        <taxon>Chelicerata</taxon>
        <taxon>Arachnida</taxon>
        <taxon>Acari</taxon>
        <taxon>Acariformes</taxon>
        <taxon>Sarcoptiformes</taxon>
        <taxon>Astigmata</taxon>
        <taxon>Psoroptidia</taxon>
        <taxon>Sarcoptoidea</taxon>
        <taxon>Sarcoptidae</taxon>
        <taxon>Sarcoptinae</taxon>
        <taxon>Sarcoptes</taxon>
    </lineage>
</organism>
<dbReference type="AlphaFoldDB" id="A0A132ABA2"/>
<evidence type="ECO:0000313" key="7">
    <source>
        <dbReference type="EMBL" id="KPM07845.1"/>
    </source>
</evidence>
<dbReference type="GO" id="GO:0005737">
    <property type="term" value="C:cytoplasm"/>
    <property type="evidence" value="ECO:0007669"/>
    <property type="project" value="TreeGrafter"/>
</dbReference>
<evidence type="ECO:0000256" key="5">
    <source>
        <dbReference type="ARBA" id="ARBA00023203"/>
    </source>
</evidence>
<dbReference type="GO" id="GO:0005524">
    <property type="term" value="F:ATP binding"/>
    <property type="evidence" value="ECO:0007669"/>
    <property type="project" value="UniProtKB-KW"/>
</dbReference>